<evidence type="ECO:0000313" key="4">
    <source>
        <dbReference type="Proteomes" id="UP000051955"/>
    </source>
</evidence>
<organism evidence="3 4">
    <name type="scientific">Levilactobacillus acidifarinae DSM 19394 = JCM 15949</name>
    <dbReference type="NCBI Taxonomy" id="1423715"/>
    <lineage>
        <taxon>Bacteria</taxon>
        <taxon>Bacillati</taxon>
        <taxon>Bacillota</taxon>
        <taxon>Bacilli</taxon>
        <taxon>Lactobacillales</taxon>
        <taxon>Lactobacillaceae</taxon>
        <taxon>Levilactobacillus</taxon>
    </lineage>
</organism>
<dbReference type="GO" id="GO:0004721">
    <property type="term" value="F:phosphoprotein phosphatase activity"/>
    <property type="evidence" value="ECO:0007669"/>
    <property type="project" value="InterPro"/>
</dbReference>
<dbReference type="EMBL" id="AZDV01000009">
    <property type="protein sequence ID" value="KRK95389.1"/>
    <property type="molecule type" value="Genomic_DNA"/>
</dbReference>
<dbReference type="SUPFAM" id="SSF52799">
    <property type="entry name" value="(Phosphotyrosine protein) phosphatases II"/>
    <property type="match status" value="1"/>
</dbReference>
<dbReference type="Pfam" id="PF13350">
    <property type="entry name" value="Y_phosphatase3"/>
    <property type="match status" value="1"/>
</dbReference>
<protein>
    <submittedName>
        <fullName evidence="3">Protein tyrosine serine phosphatase</fullName>
    </submittedName>
</protein>
<dbReference type="Gene3D" id="3.90.190.10">
    <property type="entry name" value="Protein tyrosine phosphatase superfamily"/>
    <property type="match status" value="1"/>
</dbReference>
<gene>
    <name evidence="3" type="ORF">FD25_GL001508</name>
</gene>
<keyword evidence="4" id="KW-1185">Reference proteome</keyword>
<reference evidence="3 4" key="1">
    <citation type="journal article" date="2015" name="Genome Announc.">
        <title>Expanding the biotechnology potential of lactobacilli through comparative genomics of 213 strains and associated genera.</title>
        <authorList>
            <person name="Sun Z."/>
            <person name="Harris H.M."/>
            <person name="McCann A."/>
            <person name="Guo C."/>
            <person name="Argimon S."/>
            <person name="Zhang W."/>
            <person name="Yang X."/>
            <person name="Jeffery I.B."/>
            <person name="Cooney J.C."/>
            <person name="Kagawa T.F."/>
            <person name="Liu W."/>
            <person name="Song Y."/>
            <person name="Salvetti E."/>
            <person name="Wrobel A."/>
            <person name="Rasinkangas P."/>
            <person name="Parkhill J."/>
            <person name="Rea M.C."/>
            <person name="O'Sullivan O."/>
            <person name="Ritari J."/>
            <person name="Douillard F.P."/>
            <person name="Paul Ross R."/>
            <person name="Yang R."/>
            <person name="Briner A.E."/>
            <person name="Felis G.E."/>
            <person name="de Vos W.M."/>
            <person name="Barrangou R."/>
            <person name="Klaenhammer T.R."/>
            <person name="Caufield P.W."/>
            <person name="Cui Y."/>
            <person name="Zhang H."/>
            <person name="O'Toole P.W."/>
        </authorList>
    </citation>
    <scope>NUCLEOTIDE SEQUENCE [LARGE SCALE GENOMIC DNA]</scope>
    <source>
        <strain evidence="3 4">DSM 19394</strain>
    </source>
</reference>
<dbReference type="Proteomes" id="UP000051955">
    <property type="component" value="Unassembled WGS sequence"/>
</dbReference>
<proteinExistence type="inferred from homology"/>
<comment type="caution">
    <text evidence="3">The sequence shown here is derived from an EMBL/GenBank/DDBJ whole genome shotgun (WGS) entry which is preliminary data.</text>
</comment>
<sequence length="284" mass="30670">MVTTSLGWAQPLASVHAAKTTGVVQPAKTGRQIKLASAENVRDLGGYVNRDGKHIRAHKLLRSASLAKLSAKDGQKLMQTYHVKTAVDLRSIEEVAKQPDAKVKGLTTVLNPVVPHLNTAAFMQGNGSQNMETAYQNFVLSKDGKKAYRQMFKLLLKAPKNQATLYHCSAGKDRTGVATALILSALKVDRATIMNDYLLSNRYLAQSNHQILAQATAAGAQADTLATLTAVLGVQSSYLNTSFQAINAKYGNVTTYLHKGLGLTNHDLAQLQKAYLATPKAQTR</sequence>
<comment type="similarity">
    <text evidence="1">Belongs to the protein-tyrosine phosphatase family.</text>
</comment>
<evidence type="ECO:0000256" key="1">
    <source>
        <dbReference type="ARBA" id="ARBA00009580"/>
    </source>
</evidence>
<dbReference type="PANTHER" id="PTHR31126">
    <property type="entry name" value="TYROSINE-PROTEIN PHOSPHATASE"/>
    <property type="match status" value="1"/>
</dbReference>
<dbReference type="AlphaFoldDB" id="A0A0R1LHW4"/>
<feature type="domain" description="Tyrosine specific protein phosphatases" evidence="2">
    <location>
        <begin position="146"/>
        <end position="212"/>
    </location>
</feature>
<dbReference type="STRING" id="1423715.FD25_GL001508"/>
<dbReference type="PANTHER" id="PTHR31126:SF1">
    <property type="entry name" value="TYROSINE SPECIFIC PROTEIN PHOSPHATASES DOMAIN-CONTAINING PROTEIN"/>
    <property type="match status" value="1"/>
</dbReference>
<dbReference type="InterPro" id="IPR026893">
    <property type="entry name" value="Tyr/Ser_Pase_IphP-type"/>
</dbReference>
<name>A0A0R1LHW4_9LACO</name>
<dbReference type="InterPro" id="IPR029021">
    <property type="entry name" value="Prot-tyrosine_phosphatase-like"/>
</dbReference>
<dbReference type="PATRIC" id="fig|1423715.3.peg.1544"/>
<accession>A0A0R1LHW4</accession>
<dbReference type="InterPro" id="IPR000387">
    <property type="entry name" value="Tyr_Pase_dom"/>
</dbReference>
<evidence type="ECO:0000313" key="3">
    <source>
        <dbReference type="EMBL" id="KRK95389.1"/>
    </source>
</evidence>
<evidence type="ECO:0000259" key="2">
    <source>
        <dbReference type="PROSITE" id="PS50056"/>
    </source>
</evidence>
<dbReference type="PROSITE" id="PS50056">
    <property type="entry name" value="TYR_PHOSPHATASE_2"/>
    <property type="match status" value="1"/>
</dbReference>